<dbReference type="AlphaFoldDB" id="A0A7T8GLG8"/>
<proteinExistence type="predicted"/>
<accession>A0A7T8GLG8</accession>
<reference evidence="2" key="1">
    <citation type="submission" date="2021-01" db="EMBL/GenBank/DDBJ databases">
        <title>Caligus Genome Assembly.</title>
        <authorList>
            <person name="Gallardo-Escarate C."/>
        </authorList>
    </citation>
    <scope>NUCLEOTIDE SEQUENCE [LARGE SCALE GENOMIC DNA]</scope>
</reference>
<sequence>MKHLLLKSESWITFKESLLEWRNIPRDNGLSPAQWLFGRRLRTSIPATSSAYERITEKTFSEAR</sequence>
<evidence type="ECO:0000313" key="1">
    <source>
        <dbReference type="EMBL" id="QQP31608.1"/>
    </source>
</evidence>
<gene>
    <name evidence="1" type="ORF">FKW44_025261</name>
</gene>
<evidence type="ECO:0000313" key="2">
    <source>
        <dbReference type="Proteomes" id="UP000595437"/>
    </source>
</evidence>
<dbReference type="EMBL" id="CP045910">
    <property type="protein sequence ID" value="QQP31608.1"/>
    <property type="molecule type" value="Genomic_DNA"/>
</dbReference>
<organism evidence="1 2">
    <name type="scientific">Caligus rogercresseyi</name>
    <name type="common">Sea louse</name>
    <dbReference type="NCBI Taxonomy" id="217165"/>
    <lineage>
        <taxon>Eukaryota</taxon>
        <taxon>Metazoa</taxon>
        <taxon>Ecdysozoa</taxon>
        <taxon>Arthropoda</taxon>
        <taxon>Crustacea</taxon>
        <taxon>Multicrustacea</taxon>
        <taxon>Hexanauplia</taxon>
        <taxon>Copepoda</taxon>
        <taxon>Siphonostomatoida</taxon>
        <taxon>Caligidae</taxon>
        <taxon>Caligus</taxon>
    </lineage>
</organism>
<dbReference type="OrthoDB" id="6342757at2759"/>
<dbReference type="Proteomes" id="UP000595437">
    <property type="component" value="Chromosome 21"/>
</dbReference>
<name>A0A7T8GLG8_CALRO</name>
<keyword evidence="2" id="KW-1185">Reference proteome</keyword>
<protein>
    <submittedName>
        <fullName evidence="1">Uncharacterized protein</fullName>
    </submittedName>
</protein>